<dbReference type="Gene3D" id="3.40.605.10">
    <property type="entry name" value="Aldehyde Dehydrogenase, Chain A, domain 1"/>
    <property type="match status" value="1"/>
</dbReference>
<feature type="domain" description="Aldehyde dehydrogenase" evidence="4">
    <location>
        <begin position="28"/>
        <end position="494"/>
    </location>
</feature>
<dbReference type="EMBL" id="JBHSAO010000016">
    <property type="protein sequence ID" value="MFC4025558.1"/>
    <property type="molecule type" value="Genomic_DNA"/>
</dbReference>
<proteinExistence type="inferred from homology"/>
<dbReference type="InterPro" id="IPR029510">
    <property type="entry name" value="Ald_DH_CS_GLU"/>
</dbReference>
<evidence type="ECO:0000256" key="2">
    <source>
        <dbReference type="PROSITE-ProRule" id="PRU10007"/>
    </source>
</evidence>
<dbReference type="InterPro" id="IPR016162">
    <property type="entry name" value="Ald_DH_N"/>
</dbReference>
<comment type="caution">
    <text evidence="5">The sequence shown here is derived from an EMBL/GenBank/DDBJ whole genome shotgun (WGS) entry which is preliminary data.</text>
</comment>
<dbReference type="InterPro" id="IPR016163">
    <property type="entry name" value="Ald_DH_C"/>
</dbReference>
<evidence type="ECO:0000256" key="1">
    <source>
        <dbReference type="ARBA" id="ARBA00023002"/>
    </source>
</evidence>
<feature type="active site" evidence="2">
    <location>
        <position position="267"/>
    </location>
</feature>
<dbReference type="Proteomes" id="UP001595772">
    <property type="component" value="Unassembled WGS sequence"/>
</dbReference>
<dbReference type="Gene3D" id="3.40.309.10">
    <property type="entry name" value="Aldehyde Dehydrogenase, Chain A, domain 2"/>
    <property type="match status" value="1"/>
</dbReference>
<evidence type="ECO:0000313" key="6">
    <source>
        <dbReference type="Proteomes" id="UP001595772"/>
    </source>
</evidence>
<dbReference type="Pfam" id="PF00171">
    <property type="entry name" value="Aldedh"/>
    <property type="match status" value="1"/>
</dbReference>
<evidence type="ECO:0000256" key="3">
    <source>
        <dbReference type="RuleBase" id="RU003345"/>
    </source>
</evidence>
<dbReference type="PROSITE" id="PS00070">
    <property type="entry name" value="ALDEHYDE_DEHYDR_CYS"/>
    <property type="match status" value="1"/>
</dbReference>
<organism evidence="5 6">
    <name type="scientific">Oceanobacillus longus</name>
    <dbReference type="NCBI Taxonomy" id="930120"/>
    <lineage>
        <taxon>Bacteria</taxon>
        <taxon>Bacillati</taxon>
        <taxon>Bacillota</taxon>
        <taxon>Bacilli</taxon>
        <taxon>Bacillales</taxon>
        <taxon>Bacillaceae</taxon>
        <taxon>Oceanobacillus</taxon>
    </lineage>
</organism>
<dbReference type="InterPro" id="IPR015590">
    <property type="entry name" value="Aldehyde_DH_dom"/>
</dbReference>
<name>A0ABV8H3G2_9BACI</name>
<protein>
    <submittedName>
        <fullName evidence="5">Aldehyde dehydrogenase family protein</fullName>
    </submittedName>
</protein>
<evidence type="ECO:0000313" key="5">
    <source>
        <dbReference type="EMBL" id="MFC4025558.1"/>
    </source>
</evidence>
<comment type="similarity">
    <text evidence="3">Belongs to the aldehyde dehydrogenase family.</text>
</comment>
<dbReference type="InterPro" id="IPR016161">
    <property type="entry name" value="Ald_DH/histidinol_DH"/>
</dbReference>
<dbReference type="PANTHER" id="PTHR11699">
    <property type="entry name" value="ALDEHYDE DEHYDROGENASE-RELATED"/>
    <property type="match status" value="1"/>
</dbReference>
<keyword evidence="6" id="KW-1185">Reference proteome</keyword>
<accession>A0ABV8H3G2</accession>
<sequence>MPTTLVPVSKNATKFISTPKKMLINGEWVEADSGERKETRNPATGEVITTFREGGVEDIDRAVAAARKAFEEGPWPKMKPNERAKLLLDLADLMEENGEELSHLETLDNGGPIGVTAAFVDLSVNNLRYFAGWATKVTGETIPVSNPGNVFNYTRREPLGVIGGITAWNGPLYMAILKLSAPLATGNTVVLNPASNTPLTTLRLGELIQEAGFPDGVVNIVTGSGSKAGARLSEHPDVDKISFTGSTAVGKQIIQASAGNVKKTSLELGGKSAHIIFADANYEQALENAANAVFFNSGQACIAGSRLFVENKIYDQFMSDLADYAEKNFTIGNGFDQSAMMGPLISAKQKDQVLAYIDIGQKEGGEVLFGGDATGSEFANGHFVKPTVLANITNEMTIAREEIFGPVVSGMPFTDIDEVIKLANQSIYGLGGGISTTNLSKAHRVAHGLRTGNIWINTYNLLDPATPYGGYKQSGLGRENGKAAIDMFTEEKSIWVNLD</sequence>
<evidence type="ECO:0000259" key="4">
    <source>
        <dbReference type="Pfam" id="PF00171"/>
    </source>
</evidence>
<keyword evidence="1 3" id="KW-0560">Oxidoreductase</keyword>
<dbReference type="RefSeq" id="WP_379498048.1">
    <property type="nucleotide sequence ID" value="NZ_JBHSAO010000016.1"/>
</dbReference>
<dbReference type="InterPro" id="IPR016160">
    <property type="entry name" value="Ald_DH_CS_CYS"/>
</dbReference>
<reference evidence="6" key="1">
    <citation type="journal article" date="2019" name="Int. J. Syst. Evol. Microbiol.">
        <title>The Global Catalogue of Microorganisms (GCM) 10K type strain sequencing project: providing services to taxonomists for standard genome sequencing and annotation.</title>
        <authorList>
            <consortium name="The Broad Institute Genomics Platform"/>
            <consortium name="The Broad Institute Genome Sequencing Center for Infectious Disease"/>
            <person name="Wu L."/>
            <person name="Ma J."/>
        </authorList>
    </citation>
    <scope>NUCLEOTIDE SEQUENCE [LARGE SCALE GENOMIC DNA]</scope>
    <source>
        <strain evidence="6">IBRC-M 10703</strain>
    </source>
</reference>
<dbReference type="PROSITE" id="PS00687">
    <property type="entry name" value="ALDEHYDE_DEHYDR_GLU"/>
    <property type="match status" value="1"/>
</dbReference>
<gene>
    <name evidence="5" type="ORF">ACFOUV_17400</name>
</gene>
<dbReference type="SUPFAM" id="SSF53720">
    <property type="entry name" value="ALDH-like"/>
    <property type="match status" value="1"/>
</dbReference>